<dbReference type="Pfam" id="PF11954">
    <property type="entry name" value="DUF3471"/>
    <property type="match status" value="1"/>
</dbReference>
<dbReference type="InterPro" id="IPR021860">
    <property type="entry name" value="Peptidase_S12_Pab87-rel_C"/>
</dbReference>
<sequence length="476" mass="50771">MLLATCTLRASEPAKSTTADAHQDRVTNCLPPPVLVQGEVPECKSLAARMAELKIPGVSVAVVHNGSIAWARGFGVAGPDGKPVIENTLFQAGSMSKPLAAMAALRFVQTSKLSLDADINRALTSWHVPPSSAAPDATVTLRELLSHTAGITVHGFRGYTAGSPVPTLVQVLDGTEPANTPPIRIAKAPGTEWNYSGGGFTVMQQALVDTAHESFPKLMADTVLGPIGMTHSTYEQPLPSSLMADAATAYTEDGLPVPGGALIYPEMAAAGLWTTPSDLAKYILEVQGSLAGKANHVLDSAMTTAMLTPGKNHWGLGIELGGNDANPYFTHGGVNKGFQSLLVAYEKSGDGAIVMTNAVGGAEIANELMRSIAVEYKWPDLQPVTRTLAKVDRSMLERYVGTYMATPTFSVVYTLEGDQLFAQATGQKKFPIFPESESRFFMKVVDAEIEFHTDDKGSVDYLFLHQGGRDYKEMKK</sequence>
<dbReference type="PANTHER" id="PTHR46825:SF12">
    <property type="entry name" value="PENICILLIN-BINDING PROTEIN 4"/>
    <property type="match status" value="1"/>
</dbReference>
<dbReference type="InterPro" id="IPR001466">
    <property type="entry name" value="Beta-lactam-related"/>
</dbReference>
<dbReference type="Pfam" id="PF00144">
    <property type="entry name" value="Beta-lactamase"/>
    <property type="match status" value="1"/>
</dbReference>
<organism evidence="3 4">
    <name type="scientific">Edaphobacter modestus</name>
    <dbReference type="NCBI Taxonomy" id="388466"/>
    <lineage>
        <taxon>Bacteria</taxon>
        <taxon>Pseudomonadati</taxon>
        <taxon>Acidobacteriota</taxon>
        <taxon>Terriglobia</taxon>
        <taxon>Terriglobales</taxon>
        <taxon>Acidobacteriaceae</taxon>
        <taxon>Edaphobacter</taxon>
    </lineage>
</organism>
<dbReference type="InterPro" id="IPR050491">
    <property type="entry name" value="AmpC-like"/>
</dbReference>
<evidence type="ECO:0000259" key="1">
    <source>
        <dbReference type="Pfam" id="PF00144"/>
    </source>
</evidence>
<dbReference type="Proteomes" id="UP000292958">
    <property type="component" value="Unassembled WGS sequence"/>
</dbReference>
<dbReference type="AlphaFoldDB" id="A0A4Q7YTB7"/>
<evidence type="ECO:0000313" key="3">
    <source>
        <dbReference type="EMBL" id="RZU40179.1"/>
    </source>
</evidence>
<evidence type="ECO:0000313" key="4">
    <source>
        <dbReference type="Proteomes" id="UP000292958"/>
    </source>
</evidence>
<dbReference type="Gene3D" id="3.40.710.10">
    <property type="entry name" value="DD-peptidase/beta-lactamase superfamily"/>
    <property type="match status" value="1"/>
</dbReference>
<gene>
    <name evidence="3" type="ORF">BDD14_1618</name>
</gene>
<feature type="domain" description="Peptidase S12 Pab87-related C-terminal" evidence="2">
    <location>
        <begin position="390"/>
        <end position="466"/>
    </location>
</feature>
<reference evidence="3 4" key="1">
    <citation type="submission" date="2019-02" db="EMBL/GenBank/DDBJ databases">
        <title>Genomic Encyclopedia of Archaeal and Bacterial Type Strains, Phase II (KMG-II): from individual species to whole genera.</title>
        <authorList>
            <person name="Goeker M."/>
        </authorList>
    </citation>
    <scope>NUCLEOTIDE SEQUENCE [LARGE SCALE GENOMIC DNA]</scope>
    <source>
        <strain evidence="3 4">DSM 18101</strain>
    </source>
</reference>
<proteinExistence type="predicted"/>
<keyword evidence="4" id="KW-1185">Reference proteome</keyword>
<dbReference type="EMBL" id="SHKW01000001">
    <property type="protein sequence ID" value="RZU40179.1"/>
    <property type="molecule type" value="Genomic_DNA"/>
</dbReference>
<evidence type="ECO:0000259" key="2">
    <source>
        <dbReference type="Pfam" id="PF11954"/>
    </source>
</evidence>
<feature type="domain" description="Beta-lactamase-related" evidence="1">
    <location>
        <begin position="47"/>
        <end position="367"/>
    </location>
</feature>
<dbReference type="SUPFAM" id="SSF56601">
    <property type="entry name" value="beta-lactamase/transpeptidase-like"/>
    <property type="match status" value="1"/>
</dbReference>
<dbReference type="InterPro" id="IPR012338">
    <property type="entry name" value="Beta-lactam/transpept-like"/>
</dbReference>
<comment type="caution">
    <text evidence="3">The sequence shown here is derived from an EMBL/GenBank/DDBJ whole genome shotgun (WGS) entry which is preliminary data.</text>
</comment>
<dbReference type="PANTHER" id="PTHR46825">
    <property type="entry name" value="D-ALANYL-D-ALANINE-CARBOXYPEPTIDASE/ENDOPEPTIDASE AMPH"/>
    <property type="match status" value="1"/>
</dbReference>
<accession>A0A4Q7YTB7</accession>
<name>A0A4Q7YTB7_9BACT</name>
<protein>
    <submittedName>
        <fullName evidence="3">CubicO group peptidase (Beta-lactamase class C family)</fullName>
    </submittedName>
</protein>